<evidence type="ECO:0000256" key="3">
    <source>
        <dbReference type="ARBA" id="ARBA00022475"/>
    </source>
</evidence>
<organism evidence="11 12">
    <name type="scientific">Rhodovibrio sodomensis</name>
    <dbReference type="NCBI Taxonomy" id="1088"/>
    <lineage>
        <taxon>Bacteria</taxon>
        <taxon>Pseudomonadati</taxon>
        <taxon>Pseudomonadota</taxon>
        <taxon>Alphaproteobacteria</taxon>
        <taxon>Rhodospirillales</taxon>
        <taxon>Rhodovibrionaceae</taxon>
        <taxon>Rhodovibrio</taxon>
    </lineage>
</organism>
<keyword evidence="12" id="KW-1185">Reference proteome</keyword>
<evidence type="ECO:0000256" key="7">
    <source>
        <dbReference type="ARBA" id="ARBA00023136"/>
    </source>
</evidence>
<dbReference type="PANTHER" id="PTHR35011">
    <property type="entry name" value="2,3-DIKETO-L-GULONATE TRAP TRANSPORTER SMALL PERMEASE PROTEIN YIAM"/>
    <property type="match status" value="1"/>
</dbReference>
<comment type="function">
    <text evidence="9">Part of the tripartite ATP-independent periplasmic (TRAP) transport system.</text>
</comment>
<feature type="transmembrane region" description="Helical" evidence="9">
    <location>
        <begin position="101"/>
        <end position="125"/>
    </location>
</feature>
<evidence type="ECO:0000259" key="10">
    <source>
        <dbReference type="Pfam" id="PF04290"/>
    </source>
</evidence>
<feature type="domain" description="Tripartite ATP-independent periplasmic transporters DctQ component" evidence="10">
    <location>
        <begin position="38"/>
        <end position="170"/>
    </location>
</feature>
<dbReference type="InterPro" id="IPR007387">
    <property type="entry name" value="TRAP_DctQ"/>
</dbReference>
<dbReference type="RefSeq" id="WP_242480388.1">
    <property type="nucleotide sequence ID" value="NZ_NRRL01000011.1"/>
</dbReference>
<name>A0ABS1DE98_9PROT</name>
<dbReference type="PANTHER" id="PTHR35011:SF4">
    <property type="entry name" value="SLL1102 PROTEIN"/>
    <property type="match status" value="1"/>
</dbReference>
<evidence type="ECO:0000313" key="12">
    <source>
        <dbReference type="Proteomes" id="UP001296873"/>
    </source>
</evidence>
<accession>A0ABS1DE98</accession>
<dbReference type="InterPro" id="IPR055348">
    <property type="entry name" value="DctQ"/>
</dbReference>
<evidence type="ECO:0000256" key="1">
    <source>
        <dbReference type="ARBA" id="ARBA00004429"/>
    </source>
</evidence>
<keyword evidence="7 9" id="KW-0472">Membrane</keyword>
<sequence>MGTAAGNTAAQLAARTARGLGRAIDRIGQVTAWLMLALVLLVAGNVLGRYLLGFSSVAAQELEWHLLVPIALLGLAYGIRRGGHVRVDVFYEHFGTRLQAAVDLLTALLTLLFALVAIQLSIPYVEQAYWIGEGSPDPGGLPHRFIIKGCLPIGFLLLALQGLQMALESALRLAGRDREAATAAGHR</sequence>
<feature type="transmembrane region" description="Helical" evidence="9">
    <location>
        <begin position="64"/>
        <end position="80"/>
    </location>
</feature>
<evidence type="ECO:0000256" key="4">
    <source>
        <dbReference type="ARBA" id="ARBA00022519"/>
    </source>
</evidence>
<dbReference type="EMBL" id="NRRL01000011">
    <property type="protein sequence ID" value="MBK1667730.1"/>
    <property type="molecule type" value="Genomic_DNA"/>
</dbReference>
<keyword evidence="3" id="KW-1003">Cell membrane</keyword>
<gene>
    <name evidence="11" type="ORF">CKO28_06740</name>
</gene>
<keyword evidence="4 9" id="KW-0997">Cell inner membrane</keyword>
<comment type="subunit">
    <text evidence="9">The complex comprises the extracytoplasmic solute receptor protein and the two transmembrane proteins.</text>
</comment>
<reference evidence="11 12" key="1">
    <citation type="journal article" date="2020" name="Microorganisms">
        <title>Osmotic Adaptation and Compatible Solute Biosynthesis of Phototrophic Bacteria as Revealed from Genome Analyses.</title>
        <authorList>
            <person name="Imhoff J.F."/>
            <person name="Rahn T."/>
            <person name="Kunzel S."/>
            <person name="Keller A."/>
            <person name="Neulinger S.C."/>
        </authorList>
    </citation>
    <scope>NUCLEOTIDE SEQUENCE [LARGE SCALE GENOMIC DNA]</scope>
    <source>
        <strain evidence="11 12">DSM 9895</strain>
    </source>
</reference>
<dbReference type="Pfam" id="PF04290">
    <property type="entry name" value="DctQ"/>
    <property type="match status" value="1"/>
</dbReference>
<dbReference type="Proteomes" id="UP001296873">
    <property type="component" value="Unassembled WGS sequence"/>
</dbReference>
<comment type="subcellular location">
    <subcellularLocation>
        <location evidence="1 9">Cell inner membrane</location>
        <topology evidence="1 9">Multi-pass membrane protein</topology>
    </subcellularLocation>
</comment>
<evidence type="ECO:0000256" key="9">
    <source>
        <dbReference type="RuleBase" id="RU369079"/>
    </source>
</evidence>
<protein>
    <recommendedName>
        <fullName evidence="9">TRAP transporter small permease protein</fullName>
    </recommendedName>
</protein>
<evidence type="ECO:0000256" key="8">
    <source>
        <dbReference type="ARBA" id="ARBA00038436"/>
    </source>
</evidence>
<evidence type="ECO:0000256" key="6">
    <source>
        <dbReference type="ARBA" id="ARBA00022989"/>
    </source>
</evidence>
<comment type="caution">
    <text evidence="11">The sequence shown here is derived from an EMBL/GenBank/DDBJ whole genome shotgun (WGS) entry which is preliminary data.</text>
</comment>
<proteinExistence type="inferred from homology"/>
<keyword evidence="5 9" id="KW-0812">Transmembrane</keyword>
<evidence type="ECO:0000313" key="11">
    <source>
        <dbReference type="EMBL" id="MBK1667730.1"/>
    </source>
</evidence>
<feature type="transmembrane region" description="Helical" evidence="9">
    <location>
        <begin position="145"/>
        <end position="163"/>
    </location>
</feature>
<comment type="similarity">
    <text evidence="8 9">Belongs to the TRAP transporter small permease family.</text>
</comment>
<keyword evidence="6 9" id="KW-1133">Transmembrane helix</keyword>
<evidence type="ECO:0000256" key="5">
    <source>
        <dbReference type="ARBA" id="ARBA00022692"/>
    </source>
</evidence>
<feature type="transmembrane region" description="Helical" evidence="9">
    <location>
        <begin position="30"/>
        <end position="52"/>
    </location>
</feature>
<evidence type="ECO:0000256" key="2">
    <source>
        <dbReference type="ARBA" id="ARBA00022448"/>
    </source>
</evidence>
<keyword evidence="2 9" id="KW-0813">Transport</keyword>